<dbReference type="InterPro" id="IPR014710">
    <property type="entry name" value="RmlC-like_jellyroll"/>
</dbReference>
<dbReference type="CDD" id="cd20293">
    <property type="entry name" value="cupin_HutD_N"/>
    <property type="match status" value="1"/>
</dbReference>
<dbReference type="InterPro" id="IPR011051">
    <property type="entry name" value="RmlC_Cupin_sf"/>
</dbReference>
<comment type="caution">
    <text evidence="1">The sequence shown here is derived from an EMBL/GenBank/DDBJ whole genome shotgun (WGS) entry which is preliminary data.</text>
</comment>
<reference evidence="2" key="1">
    <citation type="submission" date="2018-08" db="EMBL/GenBank/DDBJ databases">
        <authorList>
            <person name="Im W.T."/>
        </authorList>
    </citation>
    <scope>NUCLEOTIDE SEQUENCE [LARGE SCALE GENOMIC DNA]</scope>
    <source>
        <strain evidence="2">LA-28</strain>
    </source>
</reference>
<protein>
    <submittedName>
        <fullName evidence="1">HutD family protein</fullName>
    </submittedName>
</protein>
<dbReference type="InterPro" id="IPR010282">
    <property type="entry name" value="Uncharacterised_HutD/Ves"/>
</dbReference>
<dbReference type="Gene3D" id="2.60.120.10">
    <property type="entry name" value="Jelly Rolls"/>
    <property type="match status" value="1"/>
</dbReference>
<dbReference type="Proteomes" id="UP000262379">
    <property type="component" value="Unassembled WGS sequence"/>
</dbReference>
<dbReference type="RefSeq" id="WP_116622317.1">
    <property type="nucleotide sequence ID" value="NZ_QURN01000002.1"/>
</dbReference>
<name>A0A371XIG0_9HYPH</name>
<keyword evidence="2" id="KW-1185">Reference proteome</keyword>
<evidence type="ECO:0000313" key="2">
    <source>
        <dbReference type="Proteomes" id="UP000262379"/>
    </source>
</evidence>
<dbReference type="PANTHER" id="PTHR37943:SF1">
    <property type="entry name" value="PROTEIN VES"/>
    <property type="match status" value="1"/>
</dbReference>
<dbReference type="SUPFAM" id="SSF51182">
    <property type="entry name" value="RmlC-like cupins"/>
    <property type="match status" value="1"/>
</dbReference>
<sequence>MRLIRAKDYRRMPWKNGGGETIEIAVFPKDADTSGFDWRVSMARVENDGPFSAFPGIDRTLAILEGAGIDLTVAGQGEARIVDAPHSFPGDVETSAQLIDGPITDLNIMTRRGAFQSRVTPLQLSTPREIVVMSPIALVYCQTGKVTIEQEFVSPIELVAGDTLFIEAMPNGLELQPVQPSKLYLIEIGPARAA</sequence>
<organism evidence="1 2">
    <name type="scientific">Mesorhizobium denitrificans</name>
    <dbReference type="NCBI Taxonomy" id="2294114"/>
    <lineage>
        <taxon>Bacteria</taxon>
        <taxon>Pseudomonadati</taxon>
        <taxon>Pseudomonadota</taxon>
        <taxon>Alphaproteobacteria</taxon>
        <taxon>Hyphomicrobiales</taxon>
        <taxon>Phyllobacteriaceae</taxon>
        <taxon>Mesorhizobium</taxon>
    </lineage>
</organism>
<accession>A0A371XIG0</accession>
<proteinExistence type="predicted"/>
<dbReference type="AlphaFoldDB" id="A0A371XIG0"/>
<gene>
    <name evidence="1" type="ORF">DY251_02600</name>
</gene>
<dbReference type="Pfam" id="PF05962">
    <property type="entry name" value="HutD"/>
    <property type="match status" value="1"/>
</dbReference>
<dbReference type="PANTHER" id="PTHR37943">
    <property type="entry name" value="PROTEIN VES"/>
    <property type="match status" value="1"/>
</dbReference>
<dbReference type="EMBL" id="QURN01000002">
    <property type="protein sequence ID" value="RFC69018.1"/>
    <property type="molecule type" value="Genomic_DNA"/>
</dbReference>
<evidence type="ECO:0000313" key="1">
    <source>
        <dbReference type="EMBL" id="RFC69018.1"/>
    </source>
</evidence>